<dbReference type="InterPro" id="IPR029055">
    <property type="entry name" value="Ntn_hydrolases_N"/>
</dbReference>
<dbReference type="Gene3D" id="3.60.20.10">
    <property type="entry name" value="Glutamine Phosphoribosylpyrophosphate, subunit 1, domain 1"/>
    <property type="match status" value="1"/>
</dbReference>
<evidence type="ECO:0000256" key="1">
    <source>
        <dbReference type="ARBA" id="ARBA00006586"/>
    </source>
</evidence>
<dbReference type="EMBL" id="BONZ01000078">
    <property type="protein sequence ID" value="GIH19286.1"/>
    <property type="molecule type" value="Genomic_DNA"/>
</dbReference>
<dbReference type="SUPFAM" id="SSF56235">
    <property type="entry name" value="N-terminal nucleophile aminohydrolases (Ntn hydrolases)"/>
    <property type="match status" value="1"/>
</dbReference>
<dbReference type="RefSeq" id="WP_203922751.1">
    <property type="nucleotide sequence ID" value="NZ_BONZ01000078.1"/>
</dbReference>
<evidence type="ECO:0000313" key="7">
    <source>
        <dbReference type="Proteomes" id="UP000642748"/>
    </source>
</evidence>
<dbReference type="Proteomes" id="UP000642748">
    <property type="component" value="Unassembled WGS sequence"/>
</dbReference>
<feature type="chain" id="PRO_5035250771" evidence="5">
    <location>
        <begin position="21"/>
        <end position="803"/>
    </location>
</feature>
<dbReference type="PANTHER" id="PTHR34218:SF3">
    <property type="entry name" value="ACYL-HOMOSERINE LACTONE ACYLASE PVDQ"/>
    <property type="match status" value="1"/>
</dbReference>
<dbReference type="InterPro" id="IPR023343">
    <property type="entry name" value="Penicillin_amidase_dom1"/>
</dbReference>
<reference evidence="6" key="1">
    <citation type="submission" date="2021-01" db="EMBL/GenBank/DDBJ databases">
        <title>Whole genome shotgun sequence of Rugosimonospora africana NBRC 104875.</title>
        <authorList>
            <person name="Komaki H."/>
            <person name="Tamura T."/>
        </authorList>
    </citation>
    <scope>NUCLEOTIDE SEQUENCE</scope>
    <source>
        <strain evidence="6">NBRC 104875</strain>
    </source>
</reference>
<organism evidence="6 7">
    <name type="scientific">Rugosimonospora africana</name>
    <dbReference type="NCBI Taxonomy" id="556532"/>
    <lineage>
        <taxon>Bacteria</taxon>
        <taxon>Bacillati</taxon>
        <taxon>Actinomycetota</taxon>
        <taxon>Actinomycetes</taxon>
        <taxon>Micromonosporales</taxon>
        <taxon>Micromonosporaceae</taxon>
        <taxon>Rugosimonospora</taxon>
    </lineage>
</organism>
<dbReference type="Pfam" id="PF01804">
    <property type="entry name" value="Penicil_amidase"/>
    <property type="match status" value="1"/>
</dbReference>
<gene>
    <name evidence="6" type="ORF">Raf01_74580</name>
</gene>
<comment type="caution">
    <text evidence="6">The sequence shown here is derived from an EMBL/GenBank/DDBJ whole genome shotgun (WGS) entry which is preliminary data.</text>
</comment>
<keyword evidence="4" id="KW-0865">Zymogen</keyword>
<dbReference type="GO" id="GO:0016811">
    <property type="term" value="F:hydrolase activity, acting on carbon-nitrogen (but not peptide) bonds, in linear amides"/>
    <property type="evidence" value="ECO:0007669"/>
    <property type="project" value="InterPro"/>
</dbReference>
<keyword evidence="7" id="KW-1185">Reference proteome</keyword>
<dbReference type="InterPro" id="IPR043147">
    <property type="entry name" value="Penicillin_amidase_A-knob"/>
</dbReference>
<dbReference type="InterPro" id="IPR043146">
    <property type="entry name" value="Penicillin_amidase_N_B-knob"/>
</dbReference>
<keyword evidence="2 5" id="KW-0732">Signal</keyword>
<feature type="signal peptide" evidence="5">
    <location>
        <begin position="1"/>
        <end position="20"/>
    </location>
</feature>
<comment type="similarity">
    <text evidence="1">Belongs to the peptidase S45 family.</text>
</comment>
<dbReference type="Gene3D" id="2.30.120.10">
    <property type="match status" value="1"/>
</dbReference>
<evidence type="ECO:0000256" key="4">
    <source>
        <dbReference type="ARBA" id="ARBA00023145"/>
    </source>
</evidence>
<evidence type="ECO:0000256" key="3">
    <source>
        <dbReference type="ARBA" id="ARBA00022801"/>
    </source>
</evidence>
<keyword evidence="3" id="KW-0378">Hydrolase</keyword>
<dbReference type="GO" id="GO:0017000">
    <property type="term" value="P:antibiotic biosynthetic process"/>
    <property type="evidence" value="ECO:0007669"/>
    <property type="project" value="InterPro"/>
</dbReference>
<dbReference type="AlphaFoldDB" id="A0A8J3VV01"/>
<proteinExistence type="inferred from homology"/>
<dbReference type="Gene3D" id="1.10.1400.10">
    <property type="match status" value="1"/>
</dbReference>
<protein>
    <submittedName>
        <fullName evidence="6">Aculeacin A acylase</fullName>
    </submittedName>
</protein>
<dbReference type="PANTHER" id="PTHR34218">
    <property type="entry name" value="PEPTIDASE S45 PENICILLIN AMIDASE"/>
    <property type="match status" value="1"/>
</dbReference>
<name>A0A8J3VV01_9ACTN</name>
<sequence length="803" mass="84372">MLAVLSLVAGLIAVPAQAHAADESANSTGYAAVIRRTSYGIPHITGSTLANVMFGQGWAYAEDRFCDLDDQVIKVRSQRSRWFGPGADGANIATDLGYREIDIMGLATAQLARLSTEESQVIEGYVAGYNGYLAKVGAANVPGWCAGAPWITPITDVDVLAYQRDVALLGSGQNFLAAMAAASPPGSAAPTVGGTLVEQGVRNALAQEAGDGALGSNGWALGSQKSTTGKGALVANPHFPWQGNLRFWESQLTVPNQFNVYGGSLGGVPGVQIGFTNNVAWTHTIAAGARYTFYSLNLVPGSPTRYLVDGVPEAMTSKTITIQVNYGSGPVNYTTTLYQSRYGPIIDLSSLDPGLGWSTASAMTYRDANIDNDRIMRQWLDIAKAGDVGGIRDAITRDQGIPWVNTIATDSAGHAWYADASQTPDLSPASIAEWESNPLGILDGSNSANAWVTAPGARSPGLIPFGAQPQLQRGDYVFNANDSHWLANTKQLLTGYSPLQGFEGMPQTVRTRQNVALLEGKFPGTVDSSGRFSLTGLGTAILSDTTFTSDQLASAVVTACRARGSTPVVVDGNSVNISPGCSALAAWDRTFDVGSGGAVLWRETIASVLDQYPDALTTAGPLWGVSFSPTDPGHTPRGAPADPMPLLQAMARAILRLRGLGYAPNVKLQTVQYTIKNNVRIPVPGAGESVGIANAVYFEDDTNTSLEPRMSGGTPLAGTDLTSAGYVVNFGTSFLATVQFAASGPQARGLLTFGESGSPSSPHYSDQTQLFKTKTLRPMLYTDSAINSDPNLTVEAILGLHLS</sequence>
<evidence type="ECO:0000313" key="6">
    <source>
        <dbReference type="EMBL" id="GIH19286.1"/>
    </source>
</evidence>
<evidence type="ECO:0000256" key="2">
    <source>
        <dbReference type="ARBA" id="ARBA00022729"/>
    </source>
</evidence>
<evidence type="ECO:0000256" key="5">
    <source>
        <dbReference type="SAM" id="SignalP"/>
    </source>
</evidence>
<dbReference type="InterPro" id="IPR002692">
    <property type="entry name" value="S45"/>
</dbReference>
<dbReference type="Gene3D" id="1.10.439.10">
    <property type="entry name" value="Penicillin Amidohydrolase, domain 1"/>
    <property type="match status" value="1"/>
</dbReference>
<accession>A0A8J3VV01</accession>